<evidence type="ECO:0000256" key="1">
    <source>
        <dbReference type="SAM" id="MobiDB-lite"/>
    </source>
</evidence>
<feature type="region of interest" description="Disordered" evidence="1">
    <location>
        <begin position="47"/>
        <end position="103"/>
    </location>
</feature>
<evidence type="ECO:0000313" key="3">
    <source>
        <dbReference type="Proteomes" id="UP000735302"/>
    </source>
</evidence>
<sequence>MLAWTLSDSYYELLHQHIQTEKDKKRKALIGRRALIQACREMLRLKDSMHEDNGTRQAKRNKKFETIKQTNKKTKQEPAANSPVEPFSRISGTAQHSSGGLSP</sequence>
<keyword evidence="3" id="KW-1185">Reference proteome</keyword>
<reference evidence="2 3" key="1">
    <citation type="journal article" date="2021" name="Elife">
        <title>Chloroplast acquisition without the gene transfer in kleptoplastic sea slugs, Plakobranchus ocellatus.</title>
        <authorList>
            <person name="Maeda T."/>
            <person name="Takahashi S."/>
            <person name="Yoshida T."/>
            <person name="Shimamura S."/>
            <person name="Takaki Y."/>
            <person name="Nagai Y."/>
            <person name="Toyoda A."/>
            <person name="Suzuki Y."/>
            <person name="Arimoto A."/>
            <person name="Ishii H."/>
            <person name="Satoh N."/>
            <person name="Nishiyama T."/>
            <person name="Hasebe M."/>
            <person name="Maruyama T."/>
            <person name="Minagawa J."/>
            <person name="Obokata J."/>
            <person name="Shigenobu S."/>
        </authorList>
    </citation>
    <scope>NUCLEOTIDE SEQUENCE [LARGE SCALE GENOMIC DNA]</scope>
</reference>
<evidence type="ECO:0000313" key="2">
    <source>
        <dbReference type="EMBL" id="GFO01828.1"/>
    </source>
</evidence>
<dbReference type="EMBL" id="BLXT01003539">
    <property type="protein sequence ID" value="GFO01828.1"/>
    <property type="molecule type" value="Genomic_DNA"/>
</dbReference>
<dbReference type="Proteomes" id="UP000735302">
    <property type="component" value="Unassembled WGS sequence"/>
</dbReference>
<gene>
    <name evidence="2" type="ORF">PoB_002833300</name>
</gene>
<organism evidence="2 3">
    <name type="scientific">Plakobranchus ocellatus</name>
    <dbReference type="NCBI Taxonomy" id="259542"/>
    <lineage>
        <taxon>Eukaryota</taxon>
        <taxon>Metazoa</taxon>
        <taxon>Spiralia</taxon>
        <taxon>Lophotrochozoa</taxon>
        <taxon>Mollusca</taxon>
        <taxon>Gastropoda</taxon>
        <taxon>Heterobranchia</taxon>
        <taxon>Euthyneura</taxon>
        <taxon>Panpulmonata</taxon>
        <taxon>Sacoglossa</taxon>
        <taxon>Placobranchoidea</taxon>
        <taxon>Plakobranchidae</taxon>
        <taxon>Plakobranchus</taxon>
    </lineage>
</organism>
<comment type="caution">
    <text evidence="2">The sequence shown here is derived from an EMBL/GenBank/DDBJ whole genome shotgun (WGS) entry which is preliminary data.</text>
</comment>
<accession>A0AAV4A5B5</accession>
<proteinExistence type="predicted"/>
<feature type="compositionally biased region" description="Polar residues" evidence="1">
    <location>
        <begin position="90"/>
        <end position="103"/>
    </location>
</feature>
<dbReference type="AlphaFoldDB" id="A0AAV4A5B5"/>
<protein>
    <submittedName>
        <fullName evidence="2">Uncharacterized protein</fullName>
    </submittedName>
</protein>
<name>A0AAV4A5B5_9GAST</name>